<accession>A0A7L5BU86</accession>
<dbReference type="Gene3D" id="2.60.120.620">
    <property type="entry name" value="q2cbj1_9rhob like domain"/>
    <property type="match status" value="1"/>
</dbReference>
<evidence type="ECO:0000313" key="2">
    <source>
        <dbReference type="Proteomes" id="UP000503336"/>
    </source>
</evidence>
<evidence type="ECO:0000313" key="1">
    <source>
        <dbReference type="EMBL" id="QIE55142.1"/>
    </source>
</evidence>
<dbReference type="Proteomes" id="UP000503336">
    <property type="component" value="Chromosome"/>
</dbReference>
<dbReference type="AlphaFoldDB" id="A0A7L5BU86"/>
<protein>
    <recommendedName>
        <fullName evidence="3">Phytanoyl-CoA dioxygenase</fullName>
    </recommendedName>
</protein>
<organism evidence="1 2">
    <name type="scientific">Pikeienuella piscinae</name>
    <dbReference type="NCBI Taxonomy" id="2748098"/>
    <lineage>
        <taxon>Bacteria</taxon>
        <taxon>Pseudomonadati</taxon>
        <taxon>Pseudomonadota</taxon>
        <taxon>Alphaproteobacteria</taxon>
        <taxon>Rhodobacterales</taxon>
        <taxon>Paracoccaceae</taxon>
        <taxon>Pikeienuella</taxon>
    </lineage>
</organism>
<dbReference type="KEGG" id="hdh:G5B40_06560"/>
<dbReference type="RefSeq" id="WP_165096555.1">
    <property type="nucleotide sequence ID" value="NZ_CP049056.1"/>
</dbReference>
<reference evidence="1 2" key="1">
    <citation type="submission" date="2020-02" db="EMBL/GenBank/DDBJ databases">
        <title>complete genome sequence of Rhodobacteraceae bacterium.</title>
        <authorList>
            <person name="Park J."/>
            <person name="Kim Y.-S."/>
            <person name="Kim K.-H."/>
        </authorList>
    </citation>
    <scope>NUCLEOTIDE SEQUENCE [LARGE SCALE GENOMIC DNA]</scope>
    <source>
        <strain evidence="1 2">RR4-56</strain>
    </source>
</reference>
<keyword evidence="2" id="KW-1185">Reference proteome</keyword>
<evidence type="ECO:0008006" key="3">
    <source>
        <dbReference type="Google" id="ProtNLM"/>
    </source>
</evidence>
<dbReference type="SUPFAM" id="SSF51197">
    <property type="entry name" value="Clavaminate synthase-like"/>
    <property type="match status" value="1"/>
</dbReference>
<gene>
    <name evidence="1" type="ORF">G5B40_06560</name>
</gene>
<sequence>MDEFFARGWVKFPHEPALARWAAHADVAARAAEADAANARWRLCGGTWFAGVNALENDSVGRLPGGPPLTGAAIDAALAAVGGGFAFDRAQASVIYPGYPKRGEEESEAAFRYRRHRDAAHVDGLHRVMPGRRRMVREVHGFILGLPLNEAPAGAAPFTIWEGSHRIIRSALAAVLSGVPPETWAQTDVTEAYQAARRLCFETLPRVEIAAAPGEAYLVHRLALHGVAPWRAGGARRAVAYFRPDPHPCADWRWWLSAA</sequence>
<proteinExistence type="predicted"/>
<name>A0A7L5BU86_9RHOB</name>
<dbReference type="EMBL" id="CP049056">
    <property type="protein sequence ID" value="QIE55142.1"/>
    <property type="molecule type" value="Genomic_DNA"/>
</dbReference>